<keyword evidence="3" id="KW-1185">Reference proteome</keyword>
<gene>
    <name evidence="2" type="ORF">MSEO_23600</name>
</gene>
<protein>
    <submittedName>
        <fullName evidence="2">Uncharacterized protein</fullName>
    </submittedName>
</protein>
<feature type="region of interest" description="Disordered" evidence="1">
    <location>
        <begin position="100"/>
        <end position="127"/>
    </location>
</feature>
<accession>A0A7I7NZ13</accession>
<proteinExistence type="predicted"/>
<sequence>MSVASQGRAPIAIDADVEFLTRQIEALEALGRKDSVDEGEVYDVSVRWGVALAGRLPRLVHYSSLGLLDDADRHRFESLCTGLRGVSGLAEKLGLPRPVLPGDEVAPKKRHHQFRMPLRSSKRRSQG</sequence>
<feature type="compositionally biased region" description="Basic residues" evidence="1">
    <location>
        <begin position="108"/>
        <end position="127"/>
    </location>
</feature>
<evidence type="ECO:0000313" key="2">
    <source>
        <dbReference type="EMBL" id="BBY01861.1"/>
    </source>
</evidence>
<name>A0A7I7NZ13_9MYCO</name>
<dbReference type="Proteomes" id="UP000466632">
    <property type="component" value="Chromosome"/>
</dbReference>
<dbReference type="EMBL" id="AP022582">
    <property type="protein sequence ID" value="BBY01861.1"/>
    <property type="molecule type" value="Genomic_DNA"/>
</dbReference>
<organism evidence="2 3">
    <name type="scientific">Mycobacterium seoulense</name>
    <dbReference type="NCBI Taxonomy" id="386911"/>
    <lineage>
        <taxon>Bacteria</taxon>
        <taxon>Bacillati</taxon>
        <taxon>Actinomycetota</taxon>
        <taxon>Actinomycetes</taxon>
        <taxon>Mycobacteriales</taxon>
        <taxon>Mycobacteriaceae</taxon>
        <taxon>Mycobacterium</taxon>
    </lineage>
</organism>
<dbReference type="RefSeq" id="WP_232075435.1">
    <property type="nucleotide sequence ID" value="NZ_AP022582.1"/>
</dbReference>
<evidence type="ECO:0000256" key="1">
    <source>
        <dbReference type="SAM" id="MobiDB-lite"/>
    </source>
</evidence>
<evidence type="ECO:0000313" key="3">
    <source>
        <dbReference type="Proteomes" id="UP000466632"/>
    </source>
</evidence>
<dbReference type="AlphaFoldDB" id="A0A7I7NZ13"/>
<dbReference type="KEGG" id="mseo:MSEO_23600"/>
<reference evidence="2 3" key="1">
    <citation type="journal article" date="2019" name="Emerg. Microbes Infect.">
        <title>Comprehensive subspecies identification of 175 nontuberculous mycobacteria species based on 7547 genomic profiles.</title>
        <authorList>
            <person name="Matsumoto Y."/>
            <person name="Kinjo T."/>
            <person name="Motooka D."/>
            <person name="Nabeya D."/>
            <person name="Jung N."/>
            <person name="Uechi K."/>
            <person name="Horii T."/>
            <person name="Iida T."/>
            <person name="Fujita J."/>
            <person name="Nakamura S."/>
        </authorList>
    </citation>
    <scope>NUCLEOTIDE SEQUENCE [LARGE SCALE GENOMIC DNA]</scope>
    <source>
        <strain evidence="2 3">JCM 16018</strain>
    </source>
</reference>